<dbReference type="Gene3D" id="3.80.10.10">
    <property type="entry name" value="Ribonuclease Inhibitor"/>
    <property type="match status" value="1"/>
</dbReference>
<keyword evidence="1" id="KW-0433">Leucine-rich repeat</keyword>
<dbReference type="Ensembl" id="ENSACAT00000030551.2">
    <property type="protein sequence ID" value="ENSACAP00000023131.1"/>
    <property type="gene ID" value="ENSACAG00000028864.2"/>
</dbReference>
<dbReference type="CTD" id="64922"/>
<feature type="chain" id="PRO_5004365677" evidence="5">
    <location>
        <begin position="21"/>
        <end position="364"/>
    </location>
</feature>
<dbReference type="GeneTree" id="ENSGT00940000161278"/>
<keyword evidence="4" id="KW-0472">Membrane</keyword>
<accession>R4GCQ8</accession>
<dbReference type="GO" id="GO:0048874">
    <property type="term" value="P:host-mediated modulation of intestinal microbiota composition"/>
    <property type="evidence" value="ECO:0007669"/>
    <property type="project" value="Ensembl"/>
</dbReference>
<dbReference type="HOGENOM" id="CLU_063696_1_0_1"/>
<dbReference type="RefSeq" id="XP_062827937.1">
    <property type="nucleotide sequence ID" value="XM_062971867.1"/>
</dbReference>
<organism evidence="7 8">
    <name type="scientific">Anolis carolinensis</name>
    <name type="common">Green anole</name>
    <name type="synonym">American chameleon</name>
    <dbReference type="NCBI Taxonomy" id="28377"/>
    <lineage>
        <taxon>Eukaryota</taxon>
        <taxon>Metazoa</taxon>
        <taxon>Chordata</taxon>
        <taxon>Craniata</taxon>
        <taxon>Vertebrata</taxon>
        <taxon>Euteleostomi</taxon>
        <taxon>Lepidosauria</taxon>
        <taxon>Squamata</taxon>
        <taxon>Bifurcata</taxon>
        <taxon>Unidentata</taxon>
        <taxon>Episquamata</taxon>
        <taxon>Toxicofera</taxon>
        <taxon>Iguania</taxon>
        <taxon>Dactyloidae</taxon>
        <taxon>Anolis</taxon>
    </lineage>
</organism>
<evidence type="ECO:0000256" key="3">
    <source>
        <dbReference type="ARBA" id="ARBA00022737"/>
    </source>
</evidence>
<dbReference type="InParanoid" id="R4GCQ8"/>
<gene>
    <name evidence="7" type="primary">LRRC19</name>
</gene>
<evidence type="ECO:0000259" key="6">
    <source>
        <dbReference type="SMART" id="SM00082"/>
    </source>
</evidence>
<reference evidence="7" key="3">
    <citation type="submission" date="2025-09" db="UniProtKB">
        <authorList>
            <consortium name="Ensembl"/>
        </authorList>
    </citation>
    <scope>IDENTIFICATION</scope>
</reference>
<evidence type="ECO:0000256" key="5">
    <source>
        <dbReference type="SAM" id="SignalP"/>
    </source>
</evidence>
<dbReference type="GO" id="GO:0038023">
    <property type="term" value="F:signaling receptor activity"/>
    <property type="evidence" value="ECO:0000318"/>
    <property type="project" value="GO_Central"/>
</dbReference>
<dbReference type="InterPro" id="IPR000483">
    <property type="entry name" value="Cys-rich_flank_reg_C"/>
</dbReference>
<dbReference type="InterPro" id="IPR001611">
    <property type="entry name" value="Leu-rich_rpt"/>
</dbReference>
<dbReference type="GO" id="GO:1901224">
    <property type="term" value="P:positive regulation of non-canonical NF-kappaB signal transduction"/>
    <property type="evidence" value="ECO:0000318"/>
    <property type="project" value="GO_Central"/>
</dbReference>
<dbReference type="Pfam" id="PF15176">
    <property type="entry name" value="LRR19-TM"/>
    <property type="match status" value="1"/>
</dbReference>
<reference evidence="7 8" key="1">
    <citation type="submission" date="2009-12" db="EMBL/GenBank/DDBJ databases">
        <title>The Genome Sequence of Anolis carolinensis (Green Anole Lizard).</title>
        <authorList>
            <consortium name="The Genome Sequencing Platform"/>
            <person name="Di Palma F."/>
            <person name="Alfoldi J."/>
            <person name="Heiman D."/>
            <person name="Young S."/>
            <person name="Grabherr M."/>
            <person name="Johnson J."/>
            <person name="Lander E.S."/>
            <person name="Lindblad-Toh K."/>
        </authorList>
    </citation>
    <scope>NUCLEOTIDE SEQUENCE [LARGE SCALE GENOMIC DNA]</scope>
    <source>
        <strain evidence="7 8">JBL SC #1</strain>
    </source>
</reference>
<evidence type="ECO:0000313" key="7">
    <source>
        <dbReference type="Ensembl" id="ENSACAP00000023131.1"/>
    </source>
</evidence>
<dbReference type="GO" id="GO:0043123">
    <property type="term" value="P:positive regulation of canonical NF-kappaB signal transduction"/>
    <property type="evidence" value="ECO:0007669"/>
    <property type="project" value="Ensembl"/>
</dbReference>
<dbReference type="STRING" id="28377.ENSACAP00000023131"/>
<dbReference type="Proteomes" id="UP000001646">
    <property type="component" value="Chromosome 2"/>
</dbReference>
<feature type="transmembrane region" description="Helical" evidence="4">
    <location>
        <begin position="271"/>
        <end position="292"/>
    </location>
</feature>
<keyword evidence="8" id="KW-1185">Reference proteome</keyword>
<proteinExistence type="predicted"/>
<dbReference type="eggNOG" id="KOG0619">
    <property type="taxonomic scope" value="Eukaryota"/>
</dbReference>
<keyword evidence="3" id="KW-0677">Repeat</keyword>
<keyword evidence="4" id="KW-0812">Transmembrane</keyword>
<name>R4GCQ8_ANOCA</name>
<dbReference type="Bgee" id="ENSACAG00000028864">
    <property type="expression patterns" value="Expressed in kidney and 2 other cell types or tissues"/>
</dbReference>
<dbReference type="SUPFAM" id="SSF52058">
    <property type="entry name" value="L domain-like"/>
    <property type="match status" value="1"/>
</dbReference>
<dbReference type="InterPro" id="IPR003591">
    <property type="entry name" value="Leu-rich_rpt_typical-subtyp"/>
</dbReference>
<dbReference type="GO" id="GO:0050727">
    <property type="term" value="P:regulation of inflammatory response"/>
    <property type="evidence" value="ECO:0007669"/>
    <property type="project" value="Ensembl"/>
</dbReference>
<evidence type="ECO:0000256" key="2">
    <source>
        <dbReference type="ARBA" id="ARBA00022729"/>
    </source>
</evidence>
<dbReference type="PROSITE" id="PS51450">
    <property type="entry name" value="LRR"/>
    <property type="match status" value="1"/>
</dbReference>
<sequence>MKLPWLLILNTTLFVHSVVTENQNISPTVKSMKSAKSNFSLPSDQNKNISVLHLNYRNITLNKNEITFLHKHIDTIELYLSNNTIAVLRNCSFDGLSKLAILDLSNNSIAIVEQAAFSGLNKLTALYLQNNKIEQIEPNTFALLGSLKILNLQNNYLAYLDIKIPLSLNRIALSANPWSCSCDLFRFQNWLNNTNATMENENNTVCSSPKSLKNNPIKSAFLPNCQKREITEATSISSASIVSSNNTELAAYNGTDKKSLSSDFKPPGKSWTFLMGVLVFIVGTTLLIVIVIKSPAWYRYLISYNHSRLDEDEPEMFEETFTSHISTLPQMPDVNEQESVVVYEQFHTFVPEDDEYIEDKYIDS</sequence>
<dbReference type="AlphaFoldDB" id="R4GCQ8"/>
<dbReference type="SMART" id="SM00082">
    <property type="entry name" value="LRRCT"/>
    <property type="match status" value="1"/>
</dbReference>
<protein>
    <submittedName>
        <fullName evidence="7">Leucine rich repeat containing 19</fullName>
    </submittedName>
</protein>
<dbReference type="KEGG" id="acs:103277679"/>
<evidence type="ECO:0000313" key="8">
    <source>
        <dbReference type="Proteomes" id="UP000001646"/>
    </source>
</evidence>
<dbReference type="SMART" id="SM00369">
    <property type="entry name" value="LRR_TYP"/>
    <property type="match status" value="4"/>
</dbReference>
<reference evidence="7" key="2">
    <citation type="submission" date="2025-08" db="UniProtKB">
        <authorList>
            <consortium name="Ensembl"/>
        </authorList>
    </citation>
    <scope>IDENTIFICATION</scope>
</reference>
<evidence type="ECO:0000256" key="1">
    <source>
        <dbReference type="ARBA" id="ARBA00022614"/>
    </source>
</evidence>
<dbReference type="GeneID" id="103277679"/>
<keyword evidence="2 5" id="KW-0732">Signal</keyword>
<dbReference type="RefSeq" id="XP_008101665.1">
    <property type="nucleotide sequence ID" value="XM_008103458.3"/>
</dbReference>
<dbReference type="GO" id="GO:0002224">
    <property type="term" value="P:toll-like receptor signaling pathway"/>
    <property type="evidence" value="ECO:0000318"/>
    <property type="project" value="GO_Central"/>
</dbReference>
<dbReference type="OrthoDB" id="1394818at2759"/>
<dbReference type="InterPro" id="IPR032675">
    <property type="entry name" value="LRR_dom_sf"/>
</dbReference>
<dbReference type="GO" id="GO:0001817">
    <property type="term" value="P:regulation of cytokine production"/>
    <property type="evidence" value="ECO:0007669"/>
    <property type="project" value="Ensembl"/>
</dbReference>
<feature type="domain" description="LRRCT" evidence="6">
    <location>
        <begin position="176"/>
        <end position="226"/>
    </location>
</feature>
<evidence type="ECO:0000256" key="4">
    <source>
        <dbReference type="SAM" id="Phobius"/>
    </source>
</evidence>
<dbReference type="PANTHER" id="PTHR31450">
    <property type="entry name" value="LEUCINE-RICH REPEAT-CONTAINING PROTEIN 19 LRRC19 FAMILY MEMBER"/>
    <property type="match status" value="1"/>
</dbReference>
<feature type="signal peptide" evidence="5">
    <location>
        <begin position="1"/>
        <end position="20"/>
    </location>
</feature>
<dbReference type="PANTHER" id="PTHR31450:SF4">
    <property type="entry name" value="LEUCINE-RICH REPEAT-CONTAINING PROTEIN 19"/>
    <property type="match status" value="1"/>
</dbReference>
<dbReference type="GO" id="GO:0005886">
    <property type="term" value="C:plasma membrane"/>
    <property type="evidence" value="ECO:0000318"/>
    <property type="project" value="GO_Central"/>
</dbReference>
<dbReference type="Pfam" id="PF13855">
    <property type="entry name" value="LRR_8"/>
    <property type="match status" value="1"/>
</dbReference>
<keyword evidence="4" id="KW-1133">Transmembrane helix</keyword>